<dbReference type="InterPro" id="IPR053521">
    <property type="entry name" value="McjB-like"/>
</dbReference>
<feature type="domain" description="Microcin J25-processing protein McjB C-terminal" evidence="1">
    <location>
        <begin position="117"/>
        <end position="224"/>
    </location>
</feature>
<dbReference type="AlphaFoldDB" id="A0A5D4XR05"/>
<dbReference type="Proteomes" id="UP000324973">
    <property type="component" value="Unassembled WGS sequence"/>
</dbReference>
<name>A0A5D4XR05_9GAMM</name>
<gene>
    <name evidence="2" type="ORF">FZO89_07800</name>
</gene>
<sequence>MRYRIRDDLSFCVIDSQAIFLDIESDRYFRLPADLERSFLSWERAGGKASAADLLKLADLGVVVPAVPTNDKSIPSPRVDVPARSALELQGRDARSATALVPEVLIGVLARRRELRRRRLRDVLADTARDRQARLATQGSAVSADRDRLIELAQRFRRARLHVPIEPCCLPDSLALVGFLARRRIVANIVFGVTCEPFAAHCWVQAGDMVLNDTVGNALAHTPIRVL</sequence>
<evidence type="ECO:0000313" key="3">
    <source>
        <dbReference type="Proteomes" id="UP000324973"/>
    </source>
</evidence>
<evidence type="ECO:0000313" key="2">
    <source>
        <dbReference type="EMBL" id="TYT26171.1"/>
    </source>
</evidence>
<protein>
    <submittedName>
        <fullName evidence="2">Lasso peptide biosynthesis B2 protein</fullName>
    </submittedName>
</protein>
<dbReference type="OrthoDB" id="119963at2"/>
<dbReference type="Pfam" id="PF13471">
    <property type="entry name" value="Transglut_core3"/>
    <property type="match status" value="1"/>
</dbReference>
<dbReference type="NCBIfam" id="NF033537">
    <property type="entry name" value="lasso_biosyn_B2"/>
    <property type="match status" value="1"/>
</dbReference>
<proteinExistence type="predicted"/>
<comment type="caution">
    <text evidence="2">The sequence shown here is derived from an EMBL/GenBank/DDBJ whole genome shotgun (WGS) entry which is preliminary data.</text>
</comment>
<accession>A0A5D4XR05</accession>
<dbReference type="EMBL" id="VTFT01000001">
    <property type="protein sequence ID" value="TYT26171.1"/>
    <property type="molecule type" value="Genomic_DNA"/>
</dbReference>
<evidence type="ECO:0000259" key="1">
    <source>
        <dbReference type="Pfam" id="PF13471"/>
    </source>
</evidence>
<dbReference type="RefSeq" id="WP_149102721.1">
    <property type="nucleotide sequence ID" value="NZ_VTFT01000001.1"/>
</dbReference>
<organism evidence="2 3">
    <name type="scientific">Luteimonas viscosa</name>
    <dbReference type="NCBI Taxonomy" id="1132694"/>
    <lineage>
        <taxon>Bacteria</taxon>
        <taxon>Pseudomonadati</taxon>
        <taxon>Pseudomonadota</taxon>
        <taxon>Gammaproteobacteria</taxon>
        <taxon>Lysobacterales</taxon>
        <taxon>Lysobacteraceae</taxon>
        <taxon>Luteimonas</taxon>
    </lineage>
</organism>
<dbReference type="InterPro" id="IPR032708">
    <property type="entry name" value="McjB_C"/>
</dbReference>
<reference evidence="2 3" key="1">
    <citation type="submission" date="2019-08" db="EMBL/GenBank/DDBJ databases">
        <title>Luteimonas viscosus sp. nov., isolated from soil of a sunflower field.</title>
        <authorList>
            <person name="Jianli Z."/>
            <person name="Ying Z."/>
        </authorList>
    </citation>
    <scope>NUCLEOTIDE SEQUENCE [LARGE SCALE GENOMIC DNA]</scope>
    <source>
        <strain evidence="2 3">XBU10</strain>
    </source>
</reference>
<keyword evidence="3" id="KW-1185">Reference proteome</keyword>